<keyword evidence="2 9" id="KW-0645">Protease</keyword>
<evidence type="ECO:0000259" key="10">
    <source>
        <dbReference type="Pfam" id="PF01432"/>
    </source>
</evidence>
<dbReference type="GO" id="GO:0005829">
    <property type="term" value="C:cytosol"/>
    <property type="evidence" value="ECO:0007669"/>
    <property type="project" value="UniProtKB-ARBA"/>
</dbReference>
<organism evidence="12 13">
    <name type="scientific">Flexistipes sinusarabici</name>
    <dbReference type="NCBI Taxonomy" id="2352"/>
    <lineage>
        <taxon>Bacteria</taxon>
        <taxon>Pseudomonadati</taxon>
        <taxon>Deferribacterota</taxon>
        <taxon>Deferribacteres</taxon>
        <taxon>Deferribacterales</taxon>
        <taxon>Flexistipitaceae</taxon>
        <taxon>Flexistipes</taxon>
    </lineage>
</organism>
<dbReference type="EC" id="3.4.24.70" evidence="8"/>
<keyword evidence="6 9" id="KW-0482">Metalloprotease</keyword>
<keyword evidence="4 9" id="KW-0378">Hydrolase</keyword>
<dbReference type="Gene3D" id="1.10.1370.10">
    <property type="entry name" value="Neurolysin, domain 3"/>
    <property type="match status" value="1"/>
</dbReference>
<dbReference type="SUPFAM" id="SSF55486">
    <property type="entry name" value="Metalloproteases ('zincins'), catalytic domain"/>
    <property type="match status" value="1"/>
</dbReference>
<dbReference type="InterPro" id="IPR001567">
    <property type="entry name" value="Pept_M3A_M3B_dom"/>
</dbReference>
<dbReference type="PANTHER" id="PTHR11804">
    <property type="entry name" value="PROTEASE M3 THIMET OLIGOPEPTIDASE-RELATED"/>
    <property type="match status" value="1"/>
</dbReference>
<feature type="domain" description="Peptidase M3A/M3B catalytic" evidence="10">
    <location>
        <begin position="203"/>
        <end position="643"/>
    </location>
</feature>
<name>A0A5D0MPQ1_FLESI</name>
<evidence type="ECO:0000256" key="1">
    <source>
        <dbReference type="ARBA" id="ARBA00006040"/>
    </source>
</evidence>
<dbReference type="RefSeq" id="WP_303700996.1">
    <property type="nucleotide sequence ID" value="NZ_VSIV01000138.1"/>
</dbReference>
<dbReference type="GO" id="GO:0006518">
    <property type="term" value="P:peptide metabolic process"/>
    <property type="evidence" value="ECO:0007669"/>
    <property type="project" value="TreeGrafter"/>
</dbReference>
<evidence type="ECO:0000256" key="3">
    <source>
        <dbReference type="ARBA" id="ARBA00022723"/>
    </source>
</evidence>
<dbReference type="GO" id="GO:0006508">
    <property type="term" value="P:proteolysis"/>
    <property type="evidence" value="ECO:0007669"/>
    <property type="project" value="UniProtKB-KW"/>
</dbReference>
<evidence type="ECO:0000256" key="5">
    <source>
        <dbReference type="ARBA" id="ARBA00022833"/>
    </source>
</evidence>
<evidence type="ECO:0000313" key="12">
    <source>
        <dbReference type="EMBL" id="TYB33520.1"/>
    </source>
</evidence>
<evidence type="ECO:0000256" key="9">
    <source>
        <dbReference type="RuleBase" id="RU003435"/>
    </source>
</evidence>
<reference evidence="12 13" key="1">
    <citation type="submission" date="2019-08" db="EMBL/GenBank/DDBJ databases">
        <title>Genomic characterization of a novel candidate phylum (ARYD3) from a high temperature, high salinity tertiary oil reservoir in north central Oklahoma, USA.</title>
        <authorList>
            <person name="Youssef N.H."/>
            <person name="Yadav A."/>
            <person name="Elshahed M.S."/>
        </authorList>
    </citation>
    <scope>NUCLEOTIDE SEQUENCE [LARGE SCALE GENOMIC DNA]</scope>
    <source>
        <strain evidence="12">ARYD1</strain>
    </source>
</reference>
<dbReference type="EMBL" id="VSIV01000138">
    <property type="protein sequence ID" value="TYB33520.1"/>
    <property type="molecule type" value="Genomic_DNA"/>
</dbReference>
<dbReference type="GO" id="GO:0046872">
    <property type="term" value="F:metal ion binding"/>
    <property type="evidence" value="ECO:0007669"/>
    <property type="project" value="UniProtKB-UniRule"/>
</dbReference>
<evidence type="ECO:0000256" key="6">
    <source>
        <dbReference type="ARBA" id="ARBA00023049"/>
    </source>
</evidence>
<dbReference type="Pfam" id="PF01432">
    <property type="entry name" value="Peptidase_M3"/>
    <property type="match status" value="1"/>
</dbReference>
<evidence type="ECO:0000256" key="7">
    <source>
        <dbReference type="ARBA" id="ARBA00024603"/>
    </source>
</evidence>
<keyword evidence="3 9" id="KW-0479">Metal-binding</keyword>
<dbReference type="Gene3D" id="3.40.390.10">
    <property type="entry name" value="Collagenase (Catalytic Domain)"/>
    <property type="match status" value="1"/>
</dbReference>
<dbReference type="InterPro" id="IPR045090">
    <property type="entry name" value="Pept_M3A_M3B"/>
</dbReference>
<dbReference type="InterPro" id="IPR024079">
    <property type="entry name" value="MetalloPept_cat_dom_sf"/>
</dbReference>
<sequence>MDYRLLNENEIENFPEIFNTKLQDAKNALEKLKNTEDLSYKNFIRPFADIVHELHKEFTKLSHLNSVNNTHKTQEAYKKTLPMVTEFFTDISLDENIYKIYEKINSENNLNKVQKVVLEKGIRDFRLAGVHLPEKEKERVRHINLRLSELGNSFFQNILDDTDKFSLEVEESVLTEMPESEKQAAKKGDKYIFSLQLPSYIAFMTYCSDRKLREEMYRAFMTRAPQNEKIIEEILNLRYELAKILGFKNYAELSIYDKAADTAEEVIEFQEDLAAKCRQKAENDLSELQSFASGYDIKNLQSFDIMYFSEKLKKEKLNFSEEELRPYFEKDAVIDGLFAFLHKLFNIEFKPENAEVWHEKARCYKLYIDGVEQGILFMDLEARKGKKDGAWMNDWMTKYITGSNDLVLPKAFVVANFPPSSENNPSLLRHRDVETLFHEMGHALHHLLSKVEEYFVSGVNGIEWDLVEFPSQLLENFAFEPGILKMFARHYKTGEIIPEKLIDKIVDNKNFHSGMGFVRQLEFGLFDMYIHMRKMSAEGVEKTLDEVRDRVAVIKPPEYTKFQNQFAHIFAGGYAAGYYSYKWAERLSANAFYDFVDNNIFDNGFAKKFLDEVLSLGGSANFEDIYEEFSGKKIDNESLLKLHGIIWERGC</sequence>
<evidence type="ECO:0000256" key="4">
    <source>
        <dbReference type="ARBA" id="ARBA00022801"/>
    </source>
</evidence>
<dbReference type="Gene3D" id="1.10.1370.40">
    <property type="match status" value="1"/>
</dbReference>
<accession>A0A5D0MPQ1</accession>
<dbReference type="InterPro" id="IPR045666">
    <property type="entry name" value="OpdA_N"/>
</dbReference>
<keyword evidence="5 9" id="KW-0862">Zinc</keyword>
<dbReference type="CDD" id="cd06456">
    <property type="entry name" value="M3A_DCP"/>
    <property type="match status" value="1"/>
</dbReference>
<dbReference type="GO" id="GO:0004222">
    <property type="term" value="F:metalloendopeptidase activity"/>
    <property type="evidence" value="ECO:0007669"/>
    <property type="project" value="UniProtKB-EC"/>
</dbReference>
<gene>
    <name evidence="12" type="ORF">FXF49_05945</name>
</gene>
<comment type="cofactor">
    <cofactor evidence="9">
        <name>Zn(2+)</name>
        <dbReference type="ChEBI" id="CHEBI:29105"/>
    </cofactor>
    <text evidence="9">Binds 1 zinc ion.</text>
</comment>
<protein>
    <recommendedName>
        <fullName evidence="8">oligopeptidase A</fullName>
        <ecNumber evidence="8">3.4.24.70</ecNumber>
    </recommendedName>
</protein>
<dbReference type="Proteomes" id="UP000323337">
    <property type="component" value="Unassembled WGS sequence"/>
</dbReference>
<dbReference type="PANTHER" id="PTHR11804:SF84">
    <property type="entry name" value="SACCHAROLYSIN"/>
    <property type="match status" value="1"/>
</dbReference>
<feature type="domain" description="Oligopeptidase A N-terminal" evidence="11">
    <location>
        <begin position="21"/>
        <end position="136"/>
    </location>
</feature>
<evidence type="ECO:0000256" key="8">
    <source>
        <dbReference type="ARBA" id="ARBA00026100"/>
    </source>
</evidence>
<proteinExistence type="inferred from homology"/>
<evidence type="ECO:0000313" key="13">
    <source>
        <dbReference type="Proteomes" id="UP000323337"/>
    </source>
</evidence>
<evidence type="ECO:0000256" key="2">
    <source>
        <dbReference type="ARBA" id="ARBA00022670"/>
    </source>
</evidence>
<comment type="similarity">
    <text evidence="1 9">Belongs to the peptidase M3 family.</text>
</comment>
<dbReference type="AlphaFoldDB" id="A0A5D0MPQ1"/>
<comment type="catalytic activity">
    <reaction evidence="7">
        <text>Hydrolysis of oligopeptides, with broad specificity. Gly or Ala commonly occur as P1 or P1' residues, but more distant residues are also important, as is shown by the fact that Z-Gly-Pro-Gly-|-Gly-Pro-Ala is cleaved, but not Z-(Gly)(5).</text>
        <dbReference type="EC" id="3.4.24.70"/>
    </reaction>
</comment>
<dbReference type="FunFam" id="3.40.390.10:FF:000009">
    <property type="entry name" value="Oligopeptidase A"/>
    <property type="match status" value="1"/>
</dbReference>
<dbReference type="InterPro" id="IPR024077">
    <property type="entry name" value="Neurolysin/TOP_dom2"/>
</dbReference>
<dbReference type="InterPro" id="IPR034005">
    <property type="entry name" value="M3A_DCP"/>
</dbReference>
<dbReference type="Pfam" id="PF19310">
    <property type="entry name" value="TOP_N"/>
    <property type="match status" value="1"/>
</dbReference>
<comment type="caution">
    <text evidence="12">The sequence shown here is derived from an EMBL/GenBank/DDBJ whole genome shotgun (WGS) entry which is preliminary data.</text>
</comment>
<evidence type="ECO:0000259" key="11">
    <source>
        <dbReference type="Pfam" id="PF19310"/>
    </source>
</evidence>